<keyword evidence="2" id="KW-0175">Coiled coil</keyword>
<dbReference type="SMART" id="SM00184">
    <property type="entry name" value="RING"/>
    <property type="match status" value="1"/>
</dbReference>
<keyword evidence="1" id="KW-0863">Zinc-finger</keyword>
<dbReference type="AlphaFoldDB" id="A0A9W7YCU0"/>
<dbReference type="InterPro" id="IPR036322">
    <property type="entry name" value="WD40_repeat_dom_sf"/>
</dbReference>
<evidence type="ECO:0000313" key="5">
    <source>
        <dbReference type="EMBL" id="KAJ1729399.1"/>
    </source>
</evidence>
<proteinExistence type="predicted"/>
<dbReference type="Gene3D" id="3.30.40.10">
    <property type="entry name" value="Zinc/RING finger domain, C3HC4 (zinc finger)"/>
    <property type="match status" value="1"/>
</dbReference>
<dbReference type="Pfam" id="PF13639">
    <property type="entry name" value="zf-RING_2"/>
    <property type="match status" value="1"/>
</dbReference>
<feature type="coiled-coil region" evidence="2">
    <location>
        <begin position="293"/>
        <end position="341"/>
    </location>
</feature>
<dbReference type="InterPro" id="IPR001841">
    <property type="entry name" value="Znf_RING"/>
</dbReference>
<name>A0A9W7YCU0_9FUNG</name>
<dbReference type="Proteomes" id="UP001143981">
    <property type="component" value="Unassembled WGS sequence"/>
</dbReference>
<evidence type="ECO:0000256" key="1">
    <source>
        <dbReference type="PROSITE-ProRule" id="PRU00175"/>
    </source>
</evidence>
<feature type="compositionally biased region" description="Low complexity" evidence="3">
    <location>
        <begin position="137"/>
        <end position="165"/>
    </location>
</feature>
<dbReference type="PANTHER" id="PTHR16047:SF7">
    <property type="entry name" value="E3 UBIQUITIN-PROTEIN LIGASE RFWD3"/>
    <property type="match status" value="1"/>
</dbReference>
<dbReference type="SUPFAM" id="SSF50978">
    <property type="entry name" value="WD40 repeat-like"/>
    <property type="match status" value="1"/>
</dbReference>
<dbReference type="EC" id="2.3.2.27" evidence="5"/>
<keyword evidence="1" id="KW-0862">Zinc</keyword>
<dbReference type="GO" id="GO:0005634">
    <property type="term" value="C:nucleus"/>
    <property type="evidence" value="ECO:0007669"/>
    <property type="project" value="InterPro"/>
</dbReference>
<dbReference type="OrthoDB" id="8062037at2759"/>
<dbReference type="GO" id="GO:0016567">
    <property type="term" value="P:protein ubiquitination"/>
    <property type="evidence" value="ECO:0007669"/>
    <property type="project" value="InterPro"/>
</dbReference>
<keyword evidence="5" id="KW-0808">Transferase</keyword>
<evidence type="ECO:0000259" key="4">
    <source>
        <dbReference type="PROSITE" id="PS50089"/>
    </source>
</evidence>
<dbReference type="PROSITE" id="PS50089">
    <property type="entry name" value="ZF_RING_2"/>
    <property type="match status" value="1"/>
</dbReference>
<reference evidence="5" key="1">
    <citation type="submission" date="2022-07" db="EMBL/GenBank/DDBJ databases">
        <title>Phylogenomic reconstructions and comparative analyses of Kickxellomycotina fungi.</title>
        <authorList>
            <person name="Reynolds N.K."/>
            <person name="Stajich J.E."/>
            <person name="Barry K."/>
            <person name="Grigoriev I.V."/>
            <person name="Crous P."/>
            <person name="Smith M.E."/>
        </authorList>
    </citation>
    <scope>NUCLEOTIDE SEQUENCE</scope>
    <source>
        <strain evidence="5">BCRC 34381</strain>
    </source>
</reference>
<dbReference type="GO" id="GO:0061630">
    <property type="term" value="F:ubiquitin protein ligase activity"/>
    <property type="evidence" value="ECO:0007669"/>
    <property type="project" value="UniProtKB-EC"/>
</dbReference>
<keyword evidence="5" id="KW-0012">Acyltransferase</keyword>
<dbReference type="PANTHER" id="PTHR16047">
    <property type="entry name" value="RFWD3 PROTEIN"/>
    <property type="match status" value="1"/>
</dbReference>
<evidence type="ECO:0000256" key="2">
    <source>
        <dbReference type="SAM" id="Coils"/>
    </source>
</evidence>
<feature type="compositionally biased region" description="Polar residues" evidence="3">
    <location>
        <begin position="1"/>
        <end position="21"/>
    </location>
</feature>
<feature type="domain" description="RING-type" evidence="4">
    <location>
        <begin position="211"/>
        <end position="269"/>
    </location>
</feature>
<feature type="compositionally biased region" description="Basic and acidic residues" evidence="3">
    <location>
        <begin position="114"/>
        <end position="128"/>
    </location>
</feature>
<feature type="compositionally biased region" description="Polar residues" evidence="3">
    <location>
        <begin position="36"/>
        <end position="50"/>
    </location>
</feature>
<evidence type="ECO:0000313" key="6">
    <source>
        <dbReference type="Proteomes" id="UP001143981"/>
    </source>
</evidence>
<dbReference type="SUPFAM" id="SSF57850">
    <property type="entry name" value="RING/U-box"/>
    <property type="match status" value="1"/>
</dbReference>
<dbReference type="CDD" id="cd16450">
    <property type="entry name" value="mRING-C3HGC3_RFWD3"/>
    <property type="match status" value="1"/>
</dbReference>
<dbReference type="InterPro" id="IPR013083">
    <property type="entry name" value="Znf_RING/FYVE/PHD"/>
</dbReference>
<dbReference type="EMBL" id="JANBOI010000620">
    <property type="protein sequence ID" value="KAJ1729399.1"/>
    <property type="molecule type" value="Genomic_DNA"/>
</dbReference>
<keyword evidence="6" id="KW-1185">Reference proteome</keyword>
<evidence type="ECO:0000256" key="3">
    <source>
        <dbReference type="SAM" id="MobiDB-lite"/>
    </source>
</evidence>
<dbReference type="GO" id="GO:0036297">
    <property type="term" value="P:interstrand cross-link repair"/>
    <property type="evidence" value="ECO:0007669"/>
    <property type="project" value="InterPro"/>
</dbReference>
<organism evidence="5 6">
    <name type="scientific">Coemansia biformis</name>
    <dbReference type="NCBI Taxonomy" id="1286918"/>
    <lineage>
        <taxon>Eukaryota</taxon>
        <taxon>Fungi</taxon>
        <taxon>Fungi incertae sedis</taxon>
        <taxon>Zoopagomycota</taxon>
        <taxon>Kickxellomycotina</taxon>
        <taxon>Kickxellomycetes</taxon>
        <taxon>Kickxellales</taxon>
        <taxon>Kickxellaceae</taxon>
        <taxon>Coemansia</taxon>
    </lineage>
</organism>
<accession>A0A9W7YCU0</accession>
<feature type="compositionally biased region" description="Acidic residues" evidence="3">
    <location>
        <begin position="55"/>
        <end position="66"/>
    </location>
</feature>
<feature type="compositionally biased region" description="Basic and acidic residues" evidence="3">
    <location>
        <begin position="91"/>
        <end position="106"/>
    </location>
</feature>
<protein>
    <submittedName>
        <fullName evidence="5">RING finger and WD repeat domain-containing protein 3</fullName>
        <ecNumber evidence="5">2.3.2.27</ecNumber>
    </submittedName>
</protein>
<dbReference type="InterPro" id="IPR037381">
    <property type="entry name" value="RFWD3"/>
</dbReference>
<dbReference type="GO" id="GO:0008270">
    <property type="term" value="F:zinc ion binding"/>
    <property type="evidence" value="ECO:0007669"/>
    <property type="project" value="UniProtKB-KW"/>
</dbReference>
<comment type="caution">
    <text evidence="5">The sequence shown here is derived from an EMBL/GenBank/DDBJ whole genome shotgun (WGS) entry which is preliminary data.</text>
</comment>
<feature type="region of interest" description="Disordered" evidence="3">
    <location>
        <begin position="1"/>
        <end position="206"/>
    </location>
</feature>
<keyword evidence="1" id="KW-0479">Metal-binding</keyword>
<gene>
    <name evidence="5" type="primary">RFWD3</name>
    <name evidence="5" type="ORF">LPJ61_003541</name>
</gene>
<sequence>MSGSISAELSQPSPPSLTQIFAGSLDPLPYADRQQIAEQQTRSRSDSVLSTETEAVPDAEEPDDAGAAEYVTGQEESHTGAETGSRPQKRLRADDRAESSRDDAESSRAGAPAARRDARPEVADERMSRFFSRPGDSSDAASSAAEGRQVSVAAATTASADSSRVSGDDSDSDDFARPALARPVRPPLIPGAAAGGAGSDEQGPGDDRNTCSVCLDTWTISGPHRVVSLKCGHLFGQSCAKKWLRRSSQKRIQQGLNCSKIVGKCPECNQRAEWRDIRPIYARSITAADTTKLDELRAEVKRLADAKLSLEGQRMELCLKHNQLGNEVVRLRRELESAYQKTQWLELENANLAKHIAEMGKPGLACDVPAALDDDSDVGLPDPLAAIMDDGGGQPRRTGPLAASGDEAEGGSGYAGTAGGGYFPRMRLRATIPLATQARESLRLLVVHPHEQLVYASYSRPSLHMHTLAQIDVHGSGGAAYLLDLPHRAEIRGAEVSPHALGARYMLTASLDQTAMVTYLGCGSAHGAAAALAGTKRPAPMLAVKINVGSPCWSCAWDPTDANMCYIGATSSRVFAFDMRRATIPVHTWDGPRDGACAPLPQPPRLTTGYSPIHGIVAPAPHRQNGGGAGLVVANSSHLFALPPLPERTALADAPGGQTAAAAAWTQLTRAGGSGSGRSCYSISHDATIGCVAASFRAQDAATGTAVTEHELYEADAGLDGWRQWQQQRRPLTVASAQTKMARTTVFSYRVEAPHSRRQGLFCAGVEATRSVKVWGVDGRAGRELLSLVDVAAGEDIVDVKGWQWGGDEGPQLAMFASLTNSTIRLYDVR</sequence>
<feature type="region of interest" description="Disordered" evidence="3">
    <location>
        <begin position="388"/>
        <end position="414"/>
    </location>
</feature>